<evidence type="ECO:0000256" key="1">
    <source>
        <dbReference type="SAM" id="MobiDB-lite"/>
    </source>
</evidence>
<keyword evidence="2" id="KW-1133">Transmembrane helix</keyword>
<comment type="caution">
    <text evidence="3">The sequence shown here is derived from an EMBL/GenBank/DDBJ whole genome shotgun (WGS) entry which is preliminary data.</text>
</comment>
<feature type="compositionally biased region" description="Basic and acidic residues" evidence="1">
    <location>
        <begin position="435"/>
        <end position="461"/>
    </location>
</feature>
<dbReference type="OrthoDB" id="10435253at2759"/>
<feature type="region of interest" description="Disordered" evidence="1">
    <location>
        <begin position="435"/>
        <end position="478"/>
    </location>
</feature>
<dbReference type="Proteomes" id="UP000596742">
    <property type="component" value="Unassembled WGS sequence"/>
</dbReference>
<feature type="transmembrane region" description="Helical" evidence="2">
    <location>
        <begin position="7"/>
        <end position="26"/>
    </location>
</feature>
<keyword evidence="2" id="KW-0812">Transmembrane</keyword>
<evidence type="ECO:0000313" key="3">
    <source>
        <dbReference type="EMBL" id="VDI05289.1"/>
    </source>
</evidence>
<keyword evidence="4" id="KW-1185">Reference proteome</keyword>
<reference evidence="3" key="1">
    <citation type="submission" date="2018-11" db="EMBL/GenBank/DDBJ databases">
        <authorList>
            <person name="Alioto T."/>
            <person name="Alioto T."/>
        </authorList>
    </citation>
    <scope>NUCLEOTIDE SEQUENCE</scope>
</reference>
<evidence type="ECO:0000256" key="2">
    <source>
        <dbReference type="SAM" id="Phobius"/>
    </source>
</evidence>
<accession>A0A8B6CJZ8</accession>
<protein>
    <recommendedName>
        <fullName evidence="5">DZIP3-like HEPN domain-containing protein</fullName>
    </recommendedName>
</protein>
<keyword evidence="2" id="KW-0472">Membrane</keyword>
<organism evidence="3 4">
    <name type="scientific">Mytilus galloprovincialis</name>
    <name type="common">Mediterranean mussel</name>
    <dbReference type="NCBI Taxonomy" id="29158"/>
    <lineage>
        <taxon>Eukaryota</taxon>
        <taxon>Metazoa</taxon>
        <taxon>Spiralia</taxon>
        <taxon>Lophotrochozoa</taxon>
        <taxon>Mollusca</taxon>
        <taxon>Bivalvia</taxon>
        <taxon>Autobranchia</taxon>
        <taxon>Pteriomorphia</taxon>
        <taxon>Mytilida</taxon>
        <taxon>Mytiloidea</taxon>
        <taxon>Mytilidae</taxon>
        <taxon>Mytilinae</taxon>
        <taxon>Mytilus</taxon>
    </lineage>
</organism>
<evidence type="ECO:0000313" key="4">
    <source>
        <dbReference type="Proteomes" id="UP000596742"/>
    </source>
</evidence>
<name>A0A8B6CJZ8_MYTGA</name>
<feature type="non-terminal residue" evidence="3">
    <location>
        <position position="478"/>
    </location>
</feature>
<dbReference type="EMBL" id="UYJE01001794">
    <property type="protein sequence ID" value="VDI05289.1"/>
    <property type="molecule type" value="Genomic_DNA"/>
</dbReference>
<gene>
    <name evidence="3" type="ORF">MGAL_10B041597</name>
</gene>
<dbReference type="AlphaFoldDB" id="A0A8B6CJZ8"/>
<sequence length="478" mass="55498">MTEKDNYFKLVAVIVDVALFVIWEYIKEKILGPDSFETFLNKEKHKLVHIYETSCCCECMTEKIVGQRLIIKKQLLILYNEGKGKHEHLPKTSVRGRSSQICICKYSAKSHIDFKVVDITLANHIIQKCGKHELGIDNWMAQIVYMRNEIFHLSDIQECTDDKFRRKWEILEGSIMGIAKEIGKTCAIEAGEKIMQTKKLVLIDDYILMMLKYEIFCRDYWRKKCAEFERAQNQVITEKAAALHHTMPQHFTRSMESDCQQTTKKIEDLNTMVDKIDILINIFGSEENVEMLDATKRVTEGCQSFNSDVSDNKRILVPVFMQLDIPTSWDKTKVFDAIDEFRLTGTPDMNIRIKAISIDDLNIYADVAKMVLRNVDALRSEINKMMSTMLSEAEIDTKEHAKVHVNLEVLNKSEEWSGMNNKDEEKKVDNLPVIHDDQTRTTTELDERSEINNKDREEQKENLPVIHNDLLKTTTELD</sequence>
<proteinExistence type="predicted"/>
<evidence type="ECO:0008006" key="5">
    <source>
        <dbReference type="Google" id="ProtNLM"/>
    </source>
</evidence>